<protein>
    <recommendedName>
        <fullName evidence="1">N-acyl amino acid synthase FeeM catalytic core domain-containing protein</fullName>
    </recommendedName>
</protein>
<comment type="caution">
    <text evidence="2">The sequence shown here is derived from an EMBL/GenBank/DDBJ whole genome shotgun (WGS) entry which is preliminary data.</text>
</comment>
<dbReference type="Proteomes" id="UP000215405">
    <property type="component" value="Unassembled WGS sequence"/>
</dbReference>
<evidence type="ECO:0000259" key="1">
    <source>
        <dbReference type="Pfam" id="PF21926"/>
    </source>
</evidence>
<dbReference type="AlphaFoldDB" id="A0A231UT99"/>
<proteinExistence type="predicted"/>
<name>A0A231UT99_9HYPH</name>
<accession>A0A231UT99</accession>
<dbReference type="EMBL" id="NBYO01000003">
    <property type="protein sequence ID" value="OXS99174.1"/>
    <property type="molecule type" value="Genomic_DNA"/>
</dbReference>
<keyword evidence="3" id="KW-1185">Reference proteome</keyword>
<dbReference type="Gene3D" id="3.40.630.30">
    <property type="match status" value="1"/>
</dbReference>
<dbReference type="InterPro" id="IPR016181">
    <property type="entry name" value="Acyl_CoA_acyltransferase"/>
</dbReference>
<gene>
    <name evidence="2" type="ORF">B7H23_13325</name>
</gene>
<reference evidence="3" key="1">
    <citation type="journal article" date="2017" name="Int. J. Syst. Evol. Microbiol.">
        <title>Notoacmeibacter marinus gen. nov., sp. nov., isolated from the gut of a limpet and proposal of Notoacmeibacteraceae fam. nov. in the order Rhizobiales of the class Alphaproteobacteria.</title>
        <authorList>
            <person name="Huang Z."/>
            <person name="Guo F."/>
            <person name="Lai Q."/>
        </authorList>
    </citation>
    <scope>NUCLEOTIDE SEQUENCE [LARGE SCALE GENOMIC DNA]</scope>
    <source>
        <strain evidence="3">XMTR2A4</strain>
    </source>
</reference>
<dbReference type="InterPro" id="IPR054597">
    <property type="entry name" value="FeeM_cat"/>
</dbReference>
<feature type="domain" description="N-acyl amino acid synthase FeeM catalytic core" evidence="1">
    <location>
        <begin position="36"/>
        <end position="193"/>
    </location>
</feature>
<dbReference type="RefSeq" id="WP_094077959.1">
    <property type="nucleotide sequence ID" value="NZ_NBYO01000003.1"/>
</dbReference>
<evidence type="ECO:0000313" key="2">
    <source>
        <dbReference type="EMBL" id="OXS99174.1"/>
    </source>
</evidence>
<dbReference type="Pfam" id="PF21926">
    <property type="entry name" value="FeeM"/>
    <property type="match status" value="1"/>
</dbReference>
<organism evidence="2 3">
    <name type="scientific">Notoacmeibacter marinus</name>
    <dbReference type="NCBI Taxonomy" id="1876515"/>
    <lineage>
        <taxon>Bacteria</taxon>
        <taxon>Pseudomonadati</taxon>
        <taxon>Pseudomonadota</taxon>
        <taxon>Alphaproteobacteria</taxon>
        <taxon>Hyphomicrobiales</taxon>
        <taxon>Notoacmeibacteraceae</taxon>
        <taxon>Notoacmeibacter</taxon>
    </lineage>
</organism>
<dbReference type="SUPFAM" id="SSF55729">
    <property type="entry name" value="Acyl-CoA N-acyltransferases (Nat)"/>
    <property type="match status" value="1"/>
</dbReference>
<evidence type="ECO:0000313" key="3">
    <source>
        <dbReference type="Proteomes" id="UP000215405"/>
    </source>
</evidence>
<sequence>MAVPAKSPDQRPFERVLQLLDRTVVRRPTTGEDWEDIFRLRYNAYRTRDYIESNESRLDSDHFDFADNTFVFGIFVDDELSMSIRIHHLDREHPDGPSRESYPNHLDSRLLLGQSFIDCSRFAIDPDLDPSVDRAALRFMPPRLSAMAALFFEADYILHLVRPRHKAFYQRYFHAETFATGGECGTVTFPVDLTATRIGANDQRMLDRLPFLHSLESERAMLFDEETARRCCFCARPTAQLVLKRMNDNDDGIARLDKADAASGAAA</sequence>